<dbReference type="Proteomes" id="UP000254792">
    <property type="component" value="Chromosome"/>
</dbReference>
<dbReference type="AlphaFoldDB" id="A0A345Z4I9"/>
<organism evidence="1 2">
    <name type="scientific">Spiroplasma alleghenense</name>
    <dbReference type="NCBI Taxonomy" id="216931"/>
    <lineage>
        <taxon>Bacteria</taxon>
        <taxon>Bacillati</taxon>
        <taxon>Mycoplasmatota</taxon>
        <taxon>Mollicutes</taxon>
        <taxon>Entomoplasmatales</taxon>
        <taxon>Spiroplasmataceae</taxon>
        <taxon>Spiroplasma</taxon>
    </lineage>
</organism>
<dbReference type="OrthoDB" id="387750at2"/>
<dbReference type="PROSITE" id="PS51257">
    <property type="entry name" value="PROKAR_LIPOPROTEIN"/>
    <property type="match status" value="1"/>
</dbReference>
<name>A0A345Z4I9_9MOLU</name>
<dbReference type="NCBIfam" id="NF038029">
    <property type="entry name" value="LP_plasma"/>
    <property type="match status" value="1"/>
</dbReference>
<keyword evidence="2" id="KW-1185">Reference proteome</keyword>
<proteinExistence type="predicted"/>
<accession>A0A345Z4I9</accession>
<dbReference type="KEGG" id="salx:SALLE_v1c08480"/>
<dbReference type="EMBL" id="CP031376">
    <property type="protein sequence ID" value="AXK51518.1"/>
    <property type="molecule type" value="Genomic_DNA"/>
</dbReference>
<gene>
    <name evidence="1" type="ORF">SALLE_v1c08480</name>
</gene>
<dbReference type="RefSeq" id="WP_115558413.1">
    <property type="nucleotide sequence ID" value="NZ_CP031376.1"/>
</dbReference>
<sequence length="621" mass="70860">MKKLLSIFAATTLAVSAPLSVVACKKGDSNKGKEFDYDALKKQLIDETTEIIKRNLDQDFTDFLLLENQAAQNKFESISIKRILDILNEQGTNDFKIPSSHASFNNISKDLKNIVDIEKLKNDINKNITQNINFKPILVNSSSPFSGQFETDSIQLIKKSDDVVSIIFKFDFQIQILEADGGSSNNEIFWNEIMNIFNDVDIAESLNQLSISIREQLESDKYVNSMSFISNSGNFLDISETINSSESIKSRISEAVIDASEKVEQSERFSIDVNNSNLITNKLYSAFGSGVTNSVSNFGWDTIGDDIKMNQLISTLTSNGNQEIENFARKMAETDGDQNLSDSPLYQVFKFVVPKEIREFIEKDTESSWSINHYHIDYFLDESNNYMKYFTEKLAASKFKIDKEKDKKTIAIWGTDLKKISLTYKENGTGNDITIEMPNYFIVNRQITSFENTIEYAYNAGMAWLKFCREFLGYSNFDIGQNPDFIYNLTLPEEILNELEVNVKYDARIIQIAALENTRKKLMSVDPDIKDFINTFYTYPAMDFDKSYYKINSNGYIYSLDKSDNLIEMEHFSFGISGTGENFNLLLNPSPLLMIVPKRLNSQPAEFGEAPTRIRLKDFSK</sequence>
<reference evidence="1 2" key="1">
    <citation type="submission" date="2018-07" db="EMBL/GenBank/DDBJ databases">
        <title>Complete genome sequence of Spiroplasma alleghenense PLHS-1 (ATCC 51752).</title>
        <authorList>
            <person name="Chou L."/>
            <person name="Lee T.-Y."/>
            <person name="Tsai Y.-M."/>
            <person name="Kuo C.-H."/>
        </authorList>
    </citation>
    <scope>NUCLEOTIDE SEQUENCE [LARGE SCALE GENOMIC DNA]</scope>
    <source>
        <strain evidence="1 2">PLHS-1</strain>
    </source>
</reference>
<evidence type="ECO:0008006" key="3">
    <source>
        <dbReference type="Google" id="ProtNLM"/>
    </source>
</evidence>
<evidence type="ECO:0000313" key="2">
    <source>
        <dbReference type="Proteomes" id="UP000254792"/>
    </source>
</evidence>
<protein>
    <recommendedName>
        <fullName evidence="3">Lipoprotein</fullName>
    </recommendedName>
</protein>
<dbReference type="InterPro" id="IPR054816">
    <property type="entry name" value="Lipoprotein_mollicutes-type_CS"/>
</dbReference>
<evidence type="ECO:0000313" key="1">
    <source>
        <dbReference type="EMBL" id="AXK51518.1"/>
    </source>
</evidence>